<gene>
    <name evidence="3" type="ORF">F9B16_08965</name>
</gene>
<dbReference type="PANTHER" id="PTHR34351:SF1">
    <property type="entry name" value="SLR1927 PROTEIN"/>
    <property type="match status" value="1"/>
</dbReference>
<feature type="transmembrane region" description="Helical" evidence="1">
    <location>
        <begin position="12"/>
        <end position="29"/>
    </location>
</feature>
<keyword evidence="1" id="KW-0812">Transmembrane</keyword>
<dbReference type="InterPro" id="IPR002881">
    <property type="entry name" value="DUF58"/>
</dbReference>
<evidence type="ECO:0000313" key="3">
    <source>
        <dbReference type="EMBL" id="KAB2385922.1"/>
    </source>
</evidence>
<dbReference type="Proteomes" id="UP000483004">
    <property type="component" value="Unassembled WGS sequence"/>
</dbReference>
<accession>A0A6L3VZL3</accession>
<dbReference type="Pfam" id="PF01882">
    <property type="entry name" value="DUF58"/>
    <property type="match status" value="1"/>
</dbReference>
<dbReference type="OrthoDB" id="9812729at2"/>
<sequence>MAVRLPRPTARGWGLLSAGSVLGGGGLALGYLAPGLLGVLSLLTLTLALILARRPAPIRVHRRATASRVAAGAAVTVVLEIMPGRDHVSTVAEHFTGPGGSALLQLGAVRSTIRYEVVARGRGVIEAGPLSLVRTDPLGLVRAVRVADDMPIHVLVHPTHHELAAVSGTGGGGGRDTSSARARAVEGAFAGLREYTLGDDIGKVHWRTSARRGRLMVREDADAARPGLTVLIDDRHGPRELDALVEAAASIVMSGRDLPVEVRLASGARSPAVAGTTAHLDMLAQAGARPDADFPAACAGLRSLASGRAVVLLSTKAAVDAASVMKVLAGGRALSLVGMIGPGDDGDVPAPATGVRLLHAADPAGFATRWNESRWWVR</sequence>
<protein>
    <submittedName>
        <fullName evidence="3">DUF58 domain-containing protein</fullName>
    </submittedName>
</protein>
<evidence type="ECO:0000256" key="1">
    <source>
        <dbReference type="SAM" id="Phobius"/>
    </source>
</evidence>
<evidence type="ECO:0000259" key="2">
    <source>
        <dbReference type="Pfam" id="PF01882"/>
    </source>
</evidence>
<name>A0A6L3VZL3_9ACTN</name>
<organism evidence="3 4">
    <name type="scientific">Actinomadura montaniterrae</name>
    <dbReference type="NCBI Taxonomy" id="1803903"/>
    <lineage>
        <taxon>Bacteria</taxon>
        <taxon>Bacillati</taxon>
        <taxon>Actinomycetota</taxon>
        <taxon>Actinomycetes</taxon>
        <taxon>Streptosporangiales</taxon>
        <taxon>Thermomonosporaceae</taxon>
        <taxon>Actinomadura</taxon>
    </lineage>
</organism>
<dbReference type="AlphaFoldDB" id="A0A6L3VZL3"/>
<comment type="caution">
    <text evidence="3">The sequence shown here is derived from an EMBL/GenBank/DDBJ whole genome shotgun (WGS) entry which is preliminary data.</text>
</comment>
<keyword evidence="1" id="KW-1133">Transmembrane helix</keyword>
<feature type="domain" description="DUF58" evidence="2">
    <location>
        <begin position="192"/>
        <end position="328"/>
    </location>
</feature>
<dbReference type="PANTHER" id="PTHR34351">
    <property type="entry name" value="SLR1927 PROTEIN-RELATED"/>
    <property type="match status" value="1"/>
</dbReference>
<dbReference type="RefSeq" id="WP_151539533.1">
    <property type="nucleotide sequence ID" value="NZ_WBMR01000017.1"/>
</dbReference>
<dbReference type="EMBL" id="WBMR01000017">
    <property type="protein sequence ID" value="KAB2385922.1"/>
    <property type="molecule type" value="Genomic_DNA"/>
</dbReference>
<reference evidence="3 4" key="1">
    <citation type="submission" date="2019-09" db="EMBL/GenBank/DDBJ databases">
        <title>Actinomadura physcomitrii sp. nov., a novel actinomycete isolated from moss [Physcomitrium sphaericum (Ludw) Fuernr].</title>
        <authorList>
            <person name="Liu C."/>
            <person name="Zhuang X."/>
        </authorList>
    </citation>
    <scope>NUCLEOTIDE SEQUENCE [LARGE SCALE GENOMIC DNA]</scope>
    <source>
        <strain evidence="3 4">CYP1-1B</strain>
    </source>
</reference>
<keyword evidence="4" id="KW-1185">Reference proteome</keyword>
<proteinExistence type="predicted"/>
<evidence type="ECO:0000313" key="4">
    <source>
        <dbReference type="Proteomes" id="UP000483004"/>
    </source>
</evidence>
<keyword evidence="1" id="KW-0472">Membrane</keyword>